<accession>A0A1E7YXT5</accession>
<dbReference type="AlphaFoldDB" id="A0A1E7YXT5"/>
<name>A0A1E7YXT5_9GAMM</name>
<protein>
    <submittedName>
        <fullName evidence="1">Uncharacterized protein</fullName>
    </submittedName>
</protein>
<sequence>MKTRIKHPTIKDAVYIAESVISRMEHSAGRRCGLYDTLYDQFLSEEIHEFADSLNDDERNKFIEIASALHPHLKEYNSCKTKSILNKVREEEM</sequence>
<gene>
    <name evidence="1" type="ORF">BBW68_13065</name>
</gene>
<proteinExistence type="predicted"/>
<dbReference type="Proteomes" id="UP000243534">
    <property type="component" value="Unassembled WGS sequence"/>
</dbReference>
<comment type="caution">
    <text evidence="1">The sequence shown here is derived from an EMBL/GenBank/DDBJ whole genome shotgun (WGS) entry which is preliminary data.</text>
</comment>
<dbReference type="RefSeq" id="WP_148127647.1">
    <property type="nucleotide sequence ID" value="NZ_MAYS01000415.1"/>
</dbReference>
<evidence type="ECO:0000313" key="2">
    <source>
        <dbReference type="Proteomes" id="UP000243534"/>
    </source>
</evidence>
<evidence type="ECO:0000313" key="1">
    <source>
        <dbReference type="EMBL" id="OFC61347.1"/>
    </source>
</evidence>
<organism evidence="1 2">
    <name type="scientific">Candidatus Erwinia dacicola</name>
    <dbReference type="NCBI Taxonomy" id="252393"/>
    <lineage>
        <taxon>Bacteria</taxon>
        <taxon>Pseudomonadati</taxon>
        <taxon>Pseudomonadota</taxon>
        <taxon>Gammaproteobacteria</taxon>
        <taxon>Enterobacterales</taxon>
        <taxon>Erwiniaceae</taxon>
        <taxon>Erwinia</taxon>
    </lineage>
</organism>
<reference evidence="1 2" key="1">
    <citation type="submission" date="2016-07" db="EMBL/GenBank/DDBJ databases">
        <authorList>
            <person name="Yuval B."/>
        </authorList>
    </citation>
    <scope>NUCLEOTIDE SEQUENCE [LARGE SCALE GENOMIC DNA]</scope>
    <source>
        <strain evidence="1 2">IL</strain>
    </source>
</reference>
<dbReference type="EMBL" id="MAYS01000415">
    <property type="protein sequence ID" value="OFC61347.1"/>
    <property type="molecule type" value="Genomic_DNA"/>
</dbReference>
<dbReference type="OrthoDB" id="6504897at2"/>